<accession>A0ABR4QS84</accession>
<keyword evidence="10" id="KW-1185">Reference proteome</keyword>
<dbReference type="PANTHER" id="PTHR48069:SF3">
    <property type="entry name" value="DIHYDROFOLATE REDUCTASE"/>
    <property type="match status" value="1"/>
</dbReference>
<dbReference type="InterPro" id="IPR001796">
    <property type="entry name" value="DHFR_dom"/>
</dbReference>
<evidence type="ECO:0000256" key="5">
    <source>
        <dbReference type="ARBA" id="ARBA00023002"/>
    </source>
</evidence>
<dbReference type="Gene3D" id="3.40.430.10">
    <property type="entry name" value="Dihydrofolate Reductase, subunit A"/>
    <property type="match status" value="1"/>
</dbReference>
<keyword evidence="4" id="KW-0521">NADP</keyword>
<evidence type="ECO:0000256" key="2">
    <source>
        <dbReference type="ARBA" id="ARBA00012856"/>
    </source>
</evidence>
<name>A0ABR4QS84_9CEST</name>
<evidence type="ECO:0000256" key="7">
    <source>
        <dbReference type="RuleBase" id="RU004474"/>
    </source>
</evidence>
<evidence type="ECO:0000256" key="3">
    <source>
        <dbReference type="ARBA" id="ARBA00022563"/>
    </source>
</evidence>
<keyword evidence="3" id="KW-0554">One-carbon metabolism</keyword>
<dbReference type="PRINTS" id="PR00070">
    <property type="entry name" value="DHFR"/>
</dbReference>
<reference evidence="9 10" key="1">
    <citation type="journal article" date="2022" name="Front. Cell. Infect. Microbiol.">
        <title>The Genomes of Two Strains of Taenia crassiceps the Animal Model for the Study of Human Cysticercosis.</title>
        <authorList>
            <person name="Bobes R.J."/>
            <person name="Estrada K."/>
            <person name="Rios-Valencia D.G."/>
            <person name="Calderon-Gallegos A."/>
            <person name="de la Torre P."/>
            <person name="Carrero J.C."/>
            <person name="Sanchez-Flores A."/>
            <person name="Laclette J.P."/>
        </authorList>
    </citation>
    <scope>NUCLEOTIDE SEQUENCE [LARGE SCALE GENOMIC DNA]</scope>
    <source>
        <strain evidence="9">WFUcys</strain>
    </source>
</reference>
<gene>
    <name evidence="9" type="ORF">TcWFU_008171</name>
</gene>
<dbReference type="SUPFAM" id="SSF53597">
    <property type="entry name" value="Dihydrofolate reductase-like"/>
    <property type="match status" value="1"/>
</dbReference>
<proteinExistence type="inferred from homology"/>
<dbReference type="PROSITE" id="PS51330">
    <property type="entry name" value="DHFR_2"/>
    <property type="match status" value="1"/>
</dbReference>
<dbReference type="Pfam" id="PF00186">
    <property type="entry name" value="DHFR_1"/>
    <property type="match status" value="1"/>
</dbReference>
<dbReference type="InterPro" id="IPR017925">
    <property type="entry name" value="DHFR_CS"/>
</dbReference>
<dbReference type="EMBL" id="JAKROA010000001">
    <property type="protein sequence ID" value="KAL5112668.1"/>
    <property type="molecule type" value="Genomic_DNA"/>
</dbReference>
<evidence type="ECO:0000259" key="8">
    <source>
        <dbReference type="PROSITE" id="PS51330"/>
    </source>
</evidence>
<sequence>MGLKRLNVIAAVASNGGIGKDNRLPWQIREDMVFFGRITSTAQEGKRNAVILGRRTWLSLPPKFRPLPSRINVVVSTQLELAPEGAYIVKSFKDSLRLVGSLIDDGQVDEVFIIGGHGLYKEALEQEVYPVRLYYTHIMKDFDCDTFFPSVNWERFTPIQLDTVDSNPKHCGDIEFRFAVYEKEPHSLNDI</sequence>
<dbReference type="PROSITE" id="PS00075">
    <property type="entry name" value="DHFR_1"/>
    <property type="match status" value="1"/>
</dbReference>
<dbReference type="CDD" id="cd00209">
    <property type="entry name" value="DHFR"/>
    <property type="match status" value="1"/>
</dbReference>
<evidence type="ECO:0000256" key="1">
    <source>
        <dbReference type="ARBA" id="ARBA00004903"/>
    </source>
</evidence>
<feature type="domain" description="DHFR" evidence="8">
    <location>
        <begin position="5"/>
        <end position="183"/>
    </location>
</feature>
<comment type="similarity">
    <text evidence="7">Belongs to the dihydrofolate reductase family.</text>
</comment>
<dbReference type="PANTHER" id="PTHR48069">
    <property type="entry name" value="DIHYDROFOLATE REDUCTASE"/>
    <property type="match status" value="1"/>
</dbReference>
<evidence type="ECO:0000313" key="9">
    <source>
        <dbReference type="EMBL" id="KAL5112668.1"/>
    </source>
</evidence>
<keyword evidence="5" id="KW-0560">Oxidoreductase</keyword>
<dbReference type="Proteomes" id="UP001651158">
    <property type="component" value="Unassembled WGS sequence"/>
</dbReference>
<evidence type="ECO:0000313" key="10">
    <source>
        <dbReference type="Proteomes" id="UP001651158"/>
    </source>
</evidence>
<comment type="catalytic activity">
    <reaction evidence="6">
        <text>(6S)-5,6,7,8-tetrahydrofolate + NADP(+) = 7,8-dihydrofolate + NADPH + H(+)</text>
        <dbReference type="Rhea" id="RHEA:15009"/>
        <dbReference type="ChEBI" id="CHEBI:15378"/>
        <dbReference type="ChEBI" id="CHEBI:57451"/>
        <dbReference type="ChEBI" id="CHEBI:57453"/>
        <dbReference type="ChEBI" id="CHEBI:57783"/>
        <dbReference type="ChEBI" id="CHEBI:58349"/>
        <dbReference type="EC" id="1.5.1.3"/>
    </reaction>
</comment>
<dbReference type="EC" id="1.5.1.3" evidence="2"/>
<comment type="pathway">
    <text evidence="1">Cofactor biosynthesis; tetrahydrofolate biosynthesis; 5,6,7,8-tetrahydrofolate from 7,8-dihydrofolate: step 1/1.</text>
</comment>
<evidence type="ECO:0000256" key="4">
    <source>
        <dbReference type="ARBA" id="ARBA00022857"/>
    </source>
</evidence>
<dbReference type="InterPro" id="IPR024072">
    <property type="entry name" value="DHFR-like_dom_sf"/>
</dbReference>
<evidence type="ECO:0000256" key="6">
    <source>
        <dbReference type="ARBA" id="ARBA00048873"/>
    </source>
</evidence>
<protein>
    <recommendedName>
        <fullName evidence="2">dihydrofolate reductase</fullName>
        <ecNumber evidence="2">1.5.1.3</ecNumber>
    </recommendedName>
</protein>
<comment type="caution">
    <text evidence="9">The sequence shown here is derived from an EMBL/GenBank/DDBJ whole genome shotgun (WGS) entry which is preliminary data.</text>
</comment>
<dbReference type="InterPro" id="IPR012259">
    <property type="entry name" value="DHFR"/>
</dbReference>
<organism evidence="9 10">
    <name type="scientific">Taenia crassiceps</name>
    <dbReference type="NCBI Taxonomy" id="6207"/>
    <lineage>
        <taxon>Eukaryota</taxon>
        <taxon>Metazoa</taxon>
        <taxon>Spiralia</taxon>
        <taxon>Lophotrochozoa</taxon>
        <taxon>Platyhelminthes</taxon>
        <taxon>Cestoda</taxon>
        <taxon>Eucestoda</taxon>
        <taxon>Cyclophyllidea</taxon>
        <taxon>Taeniidae</taxon>
        <taxon>Taenia</taxon>
    </lineage>
</organism>